<keyword evidence="3" id="KW-1185">Reference proteome</keyword>
<dbReference type="Proteomes" id="UP000324222">
    <property type="component" value="Unassembled WGS sequence"/>
</dbReference>
<gene>
    <name evidence="2" type="ORF">E2C01_004119</name>
</gene>
<evidence type="ECO:0000256" key="1">
    <source>
        <dbReference type="SAM" id="MobiDB-lite"/>
    </source>
</evidence>
<name>A0A5B7CP24_PORTR</name>
<reference evidence="2 3" key="1">
    <citation type="submission" date="2019-05" db="EMBL/GenBank/DDBJ databases">
        <title>Another draft genome of Portunus trituberculatus and its Hox gene families provides insights of decapod evolution.</title>
        <authorList>
            <person name="Jeong J.-H."/>
            <person name="Song I."/>
            <person name="Kim S."/>
            <person name="Choi T."/>
            <person name="Kim D."/>
            <person name="Ryu S."/>
            <person name="Kim W."/>
        </authorList>
    </citation>
    <scope>NUCLEOTIDE SEQUENCE [LARGE SCALE GENOMIC DNA]</scope>
    <source>
        <tissue evidence="2">Muscle</tissue>
    </source>
</reference>
<sequence>MEFKCQFLLCVFWHRHFPHGPPSATCLTQPCCAALCCTASWQLRSAPPQPRRGQWLGSGNMSCAAKAQGFIKSCTTHYPSDKCRARTAADMLHIKDCADSVSRAECCSRRASVQSGPVWEWPDRAGWRGCQLLQPAGRQWCGGVVVVAAGISTLVPGRSPDVSEALWCCGASHTTWWGGGCRLPGTTHHTSSIMSHHSSQQPPSGGSGCCVCHAFDSRCSGGVEEKEVKLEHSNKKSHTTMEGMSSVLPGSSQDSADLTSPEARLR</sequence>
<dbReference type="EMBL" id="VSRR010000163">
    <property type="protein sequence ID" value="MPC11452.1"/>
    <property type="molecule type" value="Genomic_DNA"/>
</dbReference>
<protein>
    <submittedName>
        <fullName evidence="2">Uncharacterized protein</fullName>
    </submittedName>
</protein>
<dbReference type="AlphaFoldDB" id="A0A5B7CP24"/>
<feature type="compositionally biased region" description="Polar residues" evidence="1">
    <location>
        <begin position="240"/>
        <end position="258"/>
    </location>
</feature>
<accession>A0A5B7CP24</accession>
<proteinExistence type="predicted"/>
<organism evidence="2 3">
    <name type="scientific">Portunus trituberculatus</name>
    <name type="common">Swimming crab</name>
    <name type="synonym">Neptunus trituberculatus</name>
    <dbReference type="NCBI Taxonomy" id="210409"/>
    <lineage>
        <taxon>Eukaryota</taxon>
        <taxon>Metazoa</taxon>
        <taxon>Ecdysozoa</taxon>
        <taxon>Arthropoda</taxon>
        <taxon>Crustacea</taxon>
        <taxon>Multicrustacea</taxon>
        <taxon>Malacostraca</taxon>
        <taxon>Eumalacostraca</taxon>
        <taxon>Eucarida</taxon>
        <taxon>Decapoda</taxon>
        <taxon>Pleocyemata</taxon>
        <taxon>Brachyura</taxon>
        <taxon>Eubrachyura</taxon>
        <taxon>Portunoidea</taxon>
        <taxon>Portunidae</taxon>
        <taxon>Portuninae</taxon>
        <taxon>Portunus</taxon>
    </lineage>
</organism>
<evidence type="ECO:0000313" key="3">
    <source>
        <dbReference type="Proteomes" id="UP000324222"/>
    </source>
</evidence>
<comment type="caution">
    <text evidence="2">The sequence shown here is derived from an EMBL/GenBank/DDBJ whole genome shotgun (WGS) entry which is preliminary data.</text>
</comment>
<feature type="region of interest" description="Disordered" evidence="1">
    <location>
        <begin position="230"/>
        <end position="266"/>
    </location>
</feature>
<evidence type="ECO:0000313" key="2">
    <source>
        <dbReference type="EMBL" id="MPC11452.1"/>
    </source>
</evidence>